<dbReference type="InterPro" id="IPR036111">
    <property type="entry name" value="Mal/L-sulfo/L-lacto_DH-like_sf"/>
</dbReference>
<dbReference type="Proteomes" id="UP001152302">
    <property type="component" value="Unassembled WGS sequence"/>
</dbReference>
<dbReference type="AlphaFoldDB" id="A0A9X4LGY6"/>
<dbReference type="EMBL" id="JAMBPX010000015">
    <property type="protein sequence ID" value="MDG0860590.1"/>
    <property type="molecule type" value="Genomic_DNA"/>
</dbReference>
<protein>
    <submittedName>
        <fullName evidence="2">Ldh family oxidoreductase</fullName>
    </submittedName>
</protein>
<dbReference type="RefSeq" id="WP_277582458.1">
    <property type="nucleotide sequence ID" value="NZ_JAMBPV010000016.1"/>
</dbReference>
<comment type="caution">
    <text evidence="2">The sequence shown here is derived from an EMBL/GenBank/DDBJ whole genome shotgun (WGS) entry which is preliminary data.</text>
</comment>
<dbReference type="GO" id="GO:0016491">
    <property type="term" value="F:oxidoreductase activity"/>
    <property type="evidence" value="ECO:0007669"/>
    <property type="project" value="InterPro"/>
</dbReference>
<dbReference type="InterPro" id="IPR003767">
    <property type="entry name" value="Malate/L-lactate_DH-like"/>
</dbReference>
<comment type="similarity">
    <text evidence="1">Belongs to the LDH2/MDH2 oxidoreductase family.</text>
</comment>
<organism evidence="2 3">
    <name type="scientific">Staphylococcus equorum</name>
    <dbReference type="NCBI Taxonomy" id="246432"/>
    <lineage>
        <taxon>Bacteria</taxon>
        <taxon>Bacillati</taxon>
        <taxon>Bacillota</taxon>
        <taxon>Bacilli</taxon>
        <taxon>Bacillales</taxon>
        <taxon>Staphylococcaceae</taxon>
        <taxon>Staphylococcus</taxon>
    </lineage>
</organism>
<dbReference type="InterPro" id="IPR043144">
    <property type="entry name" value="Mal/L-sulf/L-lact_DH-like_ah"/>
</dbReference>
<proteinExistence type="inferred from homology"/>
<dbReference type="PANTHER" id="PTHR11091">
    <property type="entry name" value="OXIDOREDUCTASE-RELATED"/>
    <property type="match status" value="1"/>
</dbReference>
<evidence type="ECO:0000313" key="3">
    <source>
        <dbReference type="Proteomes" id="UP001152302"/>
    </source>
</evidence>
<evidence type="ECO:0000256" key="1">
    <source>
        <dbReference type="ARBA" id="ARBA00006056"/>
    </source>
</evidence>
<dbReference type="Gene3D" id="1.10.1530.10">
    <property type="match status" value="1"/>
</dbReference>
<dbReference type="Pfam" id="PF02615">
    <property type="entry name" value="Ldh_2"/>
    <property type="match status" value="1"/>
</dbReference>
<dbReference type="SUPFAM" id="SSF89733">
    <property type="entry name" value="L-sulfolactate dehydrogenase-like"/>
    <property type="match status" value="1"/>
</dbReference>
<name>A0A9X4LGY6_9STAP</name>
<evidence type="ECO:0000313" key="2">
    <source>
        <dbReference type="EMBL" id="MDG0860590.1"/>
    </source>
</evidence>
<sequence>MHSTTYENLLSETTKIFKKQHLSEEQAKIISNVLLNANLRGVDSHGVLRLEHYVKRIKSGCINKYV</sequence>
<reference evidence="2" key="1">
    <citation type="submission" date="2022-05" db="EMBL/GenBank/DDBJ databases">
        <title>Comparative genomics of Staphylococcus equorum isolates.</title>
        <authorList>
            <person name="Luelf R.H."/>
        </authorList>
    </citation>
    <scope>NUCLEOTIDE SEQUENCE</scope>
    <source>
        <strain evidence="2">TMW 2.2343</strain>
    </source>
</reference>
<accession>A0A9X4LGY6</accession>
<dbReference type="PANTHER" id="PTHR11091:SF0">
    <property type="entry name" value="MALATE DEHYDROGENASE"/>
    <property type="match status" value="1"/>
</dbReference>
<gene>
    <name evidence="2" type="ORF">M4L21_14915</name>
</gene>